<evidence type="ECO:0000256" key="5">
    <source>
        <dbReference type="PROSITE-ProRule" id="PRU00024"/>
    </source>
</evidence>
<feature type="compositionally biased region" description="Low complexity" evidence="7">
    <location>
        <begin position="413"/>
        <end position="427"/>
    </location>
</feature>
<evidence type="ECO:0000256" key="7">
    <source>
        <dbReference type="SAM" id="MobiDB-lite"/>
    </source>
</evidence>
<feature type="compositionally biased region" description="Polar residues" evidence="7">
    <location>
        <begin position="467"/>
        <end position="499"/>
    </location>
</feature>
<dbReference type="GeneID" id="106181100"/>
<dbReference type="FunFam" id="2.120.10.30:FF:000013">
    <property type="entry name" value="E3 ubiquitin-protein ligase TRIM71"/>
    <property type="match status" value="2"/>
</dbReference>
<organism evidence="10 11">
    <name type="scientific">Lingula anatina</name>
    <name type="common">Brachiopod</name>
    <name type="synonym">Lingula unguis</name>
    <dbReference type="NCBI Taxonomy" id="7574"/>
    <lineage>
        <taxon>Eukaryota</taxon>
        <taxon>Metazoa</taxon>
        <taxon>Spiralia</taxon>
        <taxon>Lophotrochozoa</taxon>
        <taxon>Brachiopoda</taxon>
        <taxon>Linguliformea</taxon>
        <taxon>Lingulata</taxon>
        <taxon>Lingulida</taxon>
        <taxon>Linguloidea</taxon>
        <taxon>Lingulidae</taxon>
        <taxon>Lingula</taxon>
    </lineage>
</organism>
<evidence type="ECO:0000256" key="2">
    <source>
        <dbReference type="ARBA" id="ARBA00022737"/>
    </source>
</evidence>
<feature type="compositionally biased region" description="Low complexity" evidence="7">
    <location>
        <begin position="349"/>
        <end position="361"/>
    </location>
</feature>
<reference evidence="11" key="1">
    <citation type="submission" date="2025-08" db="UniProtKB">
        <authorList>
            <consortium name="RefSeq"/>
        </authorList>
    </citation>
    <scope>IDENTIFICATION</scope>
    <source>
        <tissue evidence="11">Gonads</tissue>
    </source>
</reference>
<dbReference type="OrthoDB" id="342730at2759"/>
<dbReference type="CDD" id="cd16524">
    <property type="entry name" value="RING-HC_NHL-1-like"/>
    <property type="match status" value="1"/>
</dbReference>
<dbReference type="Pfam" id="PF00097">
    <property type="entry name" value="zf-C3HC4"/>
    <property type="match status" value="1"/>
</dbReference>
<dbReference type="RefSeq" id="XP_013420834.1">
    <property type="nucleotide sequence ID" value="XM_013565380.1"/>
</dbReference>
<evidence type="ECO:0000256" key="1">
    <source>
        <dbReference type="ARBA" id="ARBA00022723"/>
    </source>
</evidence>
<dbReference type="GO" id="GO:0000209">
    <property type="term" value="P:protein polyubiquitination"/>
    <property type="evidence" value="ECO:0007669"/>
    <property type="project" value="TreeGrafter"/>
</dbReference>
<dbReference type="KEGG" id="lak:106181100"/>
<dbReference type="GO" id="GO:0061630">
    <property type="term" value="F:ubiquitin protein ligase activity"/>
    <property type="evidence" value="ECO:0007669"/>
    <property type="project" value="TreeGrafter"/>
</dbReference>
<gene>
    <name evidence="11" type="primary">LOC106181100</name>
</gene>
<protein>
    <submittedName>
        <fullName evidence="11">RING finger protein nhl-1</fullName>
    </submittedName>
</protein>
<dbReference type="InterPro" id="IPR018957">
    <property type="entry name" value="Znf_C3HC4_RING-type"/>
</dbReference>
<feature type="compositionally biased region" description="Basic and acidic residues" evidence="7">
    <location>
        <begin position="531"/>
        <end position="541"/>
    </location>
</feature>
<feature type="domain" description="B box-type" evidence="9">
    <location>
        <begin position="94"/>
        <end position="139"/>
    </location>
</feature>
<accession>A0A1S3KEF1</accession>
<feature type="repeat" description="NHL" evidence="6">
    <location>
        <begin position="648"/>
        <end position="691"/>
    </location>
</feature>
<dbReference type="GO" id="GO:0043161">
    <property type="term" value="P:proteasome-mediated ubiquitin-dependent protein catabolic process"/>
    <property type="evidence" value="ECO:0007669"/>
    <property type="project" value="TreeGrafter"/>
</dbReference>
<evidence type="ECO:0000313" key="10">
    <source>
        <dbReference type="Proteomes" id="UP000085678"/>
    </source>
</evidence>
<evidence type="ECO:0000259" key="9">
    <source>
        <dbReference type="PROSITE" id="PS50119"/>
    </source>
</evidence>
<feature type="repeat" description="NHL" evidence="6">
    <location>
        <begin position="600"/>
        <end position="644"/>
    </location>
</feature>
<evidence type="ECO:0000259" key="8">
    <source>
        <dbReference type="PROSITE" id="PS50089"/>
    </source>
</evidence>
<dbReference type="InterPro" id="IPR001841">
    <property type="entry name" value="Znf_RING"/>
</dbReference>
<dbReference type="SMART" id="SM00184">
    <property type="entry name" value="RING"/>
    <property type="match status" value="1"/>
</dbReference>
<feature type="domain" description="RING-type" evidence="8">
    <location>
        <begin position="17"/>
        <end position="59"/>
    </location>
</feature>
<feature type="repeat" description="NHL" evidence="6">
    <location>
        <begin position="742"/>
        <end position="785"/>
    </location>
</feature>
<feature type="compositionally biased region" description="Polar residues" evidence="7">
    <location>
        <begin position="297"/>
        <end position="306"/>
    </location>
</feature>
<dbReference type="InterPro" id="IPR011042">
    <property type="entry name" value="6-blade_b-propeller_TolB-like"/>
</dbReference>
<dbReference type="PROSITE" id="PS50119">
    <property type="entry name" value="ZF_BBOX"/>
    <property type="match status" value="1"/>
</dbReference>
<keyword evidence="1" id="KW-0479">Metal-binding</keyword>
<dbReference type="InterPro" id="IPR001258">
    <property type="entry name" value="NHL_repeat"/>
</dbReference>
<dbReference type="InterPro" id="IPR050952">
    <property type="entry name" value="TRIM-NHL_E3_ligases"/>
</dbReference>
<dbReference type="PANTHER" id="PTHR24104">
    <property type="entry name" value="E3 UBIQUITIN-PROTEIN LIGASE NHLRC1-RELATED"/>
    <property type="match status" value="1"/>
</dbReference>
<feature type="compositionally biased region" description="Low complexity" evidence="7">
    <location>
        <begin position="313"/>
        <end position="341"/>
    </location>
</feature>
<dbReference type="STRING" id="7574.A0A1S3KEF1"/>
<sequence>MSDVPYSAEQIDELLKCAICLDRFRNPKLLPCQHTFCESPCLEGLLTAGSRVLKCPECRSEHFLPLSGVRSLPNNRFILSFLDIARNGNQQTRTSSSSCQVCETEAAEALVRCAHCNKQVCGNCQRSHVNQLKHEVGRLVNQMRRGVPKLSDCIGRVEQTTTHIQQRADALKSEVTQVIELQIKALRDRERMLHSEVDTFLQAESRSQRLHQENMEVELASLSSYCDATEDVLNRDNSAVPDLDLVNMKRQCQEYLDQLQEATQEGSVPRRQMRLEVQSQPLHSHIMNLGQLVVSATSTRSANGPSSRHAYGNTNSELSTSNSNTGSRLSQGNQGQVSSGQGQSGQGHSGQASGGSNAAGSRISPRAVDRGSYALYVGSHHLVDGLSPRQNHQLVSRGLETALSRPSATASVNTNNAQRLLNRARNTYSGNDDRPAGMMGGGASSTYSPRQLNNNVIPRDRQRNDISRNTQGAANTFPRTNRSTASNQTASQITRQSPQPVRDSVPNGTVETRIRERTFVLEDASQGTTEADERSPRDGTQARRYRTPVTFDIPLDDSILEILEETEDVNRAAISFRYSTSDSSVIASPRNGYQSKGEMLLKIGQRGTDANRFTWPRGVAIFPDNENIVVADSSNHRLQIFDKRGRFLKTFGSYGQGEGEFDSLAGVCVNSMRQIIVSDRYNHRIQILDRNGHFVKEFGEEGDGDGQLSYPWGVACDDMGFIYVCDKENHRIQVFQLDGTFVRKFGSLGSENGQFENPYYITVSPDNKVIVSDSSNHRVQVFDTYGHHLLTFGSVGVHPGQMKYPRGVAVDDQGFILVADSGNNRIQVFRSNGQSFCSFGSWGSGDGQLKGIEGVAVMADGQVVVSDRENHRLQLF</sequence>
<evidence type="ECO:0000256" key="3">
    <source>
        <dbReference type="ARBA" id="ARBA00022771"/>
    </source>
</evidence>
<feature type="repeat" description="NHL" evidence="6">
    <location>
        <begin position="695"/>
        <end position="738"/>
    </location>
</feature>
<dbReference type="InParanoid" id="A0A1S3KEF1"/>
<dbReference type="SUPFAM" id="SSF101898">
    <property type="entry name" value="NHL repeat"/>
    <property type="match status" value="1"/>
</dbReference>
<keyword evidence="3 5" id="KW-0863">Zinc-finger</keyword>
<dbReference type="AlphaFoldDB" id="A0A1S3KEF1"/>
<proteinExistence type="predicted"/>
<dbReference type="InterPro" id="IPR013083">
    <property type="entry name" value="Znf_RING/FYVE/PHD"/>
</dbReference>
<dbReference type="Proteomes" id="UP000085678">
    <property type="component" value="Unplaced"/>
</dbReference>
<dbReference type="FunFam" id="2.120.10.30:FF:000037">
    <property type="entry name" value="Uncharacterized protein, isoform E"/>
    <property type="match status" value="1"/>
</dbReference>
<dbReference type="CDD" id="cd14954">
    <property type="entry name" value="NHL_TRIM71_like"/>
    <property type="match status" value="1"/>
</dbReference>
<feature type="region of interest" description="Disordered" evidence="7">
    <location>
        <begin position="400"/>
        <end position="542"/>
    </location>
</feature>
<dbReference type="SUPFAM" id="SSF57850">
    <property type="entry name" value="RING/U-box"/>
    <property type="match status" value="1"/>
</dbReference>
<dbReference type="Gene3D" id="2.120.10.30">
    <property type="entry name" value="TolB, C-terminal domain"/>
    <property type="match status" value="3"/>
</dbReference>
<dbReference type="PANTHER" id="PTHR24104:SF47">
    <property type="entry name" value="E3 UBIQUITIN-PROTEIN LIGASE NHLRC1"/>
    <property type="match status" value="1"/>
</dbReference>
<dbReference type="InterPro" id="IPR000315">
    <property type="entry name" value="Znf_B-box"/>
</dbReference>
<feature type="region of interest" description="Disordered" evidence="7">
    <location>
        <begin position="297"/>
        <end position="363"/>
    </location>
</feature>
<dbReference type="Gene3D" id="3.30.40.10">
    <property type="entry name" value="Zinc/RING finger domain, C3HC4 (zinc finger)"/>
    <property type="match status" value="1"/>
</dbReference>
<dbReference type="Pfam" id="PF01436">
    <property type="entry name" value="NHL"/>
    <property type="match status" value="6"/>
</dbReference>
<feature type="compositionally biased region" description="Polar residues" evidence="7">
    <location>
        <begin position="444"/>
        <end position="456"/>
    </location>
</feature>
<evidence type="ECO:0000256" key="6">
    <source>
        <dbReference type="PROSITE-ProRule" id="PRU00504"/>
    </source>
</evidence>
<feature type="repeat" description="NHL" evidence="6">
    <location>
        <begin position="837"/>
        <end position="876"/>
    </location>
</feature>
<dbReference type="PROSITE" id="PS51125">
    <property type="entry name" value="NHL"/>
    <property type="match status" value="6"/>
</dbReference>
<dbReference type="PROSITE" id="PS50089">
    <property type="entry name" value="ZF_RING_2"/>
    <property type="match status" value="1"/>
</dbReference>
<name>A0A1S3KEF1_LINAN</name>
<feature type="repeat" description="NHL" evidence="6">
    <location>
        <begin position="789"/>
        <end position="832"/>
    </location>
</feature>
<evidence type="ECO:0000256" key="4">
    <source>
        <dbReference type="ARBA" id="ARBA00022833"/>
    </source>
</evidence>
<keyword evidence="4" id="KW-0862">Zinc</keyword>
<keyword evidence="10" id="KW-1185">Reference proteome</keyword>
<keyword evidence="2" id="KW-0677">Repeat</keyword>
<evidence type="ECO:0000313" key="11">
    <source>
        <dbReference type="RefSeq" id="XP_013420834.1"/>
    </source>
</evidence>
<dbReference type="GO" id="GO:0008270">
    <property type="term" value="F:zinc ion binding"/>
    <property type="evidence" value="ECO:0007669"/>
    <property type="project" value="UniProtKB-KW"/>
</dbReference>